<evidence type="ECO:0000313" key="2">
    <source>
        <dbReference type="EMBL" id="XDP44876.1"/>
    </source>
</evidence>
<keyword evidence="1" id="KW-0472">Membrane</keyword>
<name>A0AB39L1P5_9MICC</name>
<protein>
    <submittedName>
        <fullName evidence="2">DUF979 domain-containing protein</fullName>
    </submittedName>
</protein>
<dbReference type="Pfam" id="PF06166">
    <property type="entry name" value="DUF979"/>
    <property type="match status" value="1"/>
</dbReference>
<sequence>MINVEAVYWLIGALFIGWASLIARDENHPHRWGASSFWGLLGLCFFFGTWVQAGTAPAWILGVAVLVLVAIAATGRLKHGPAKTSSPAERVEYAAKFGNRLFIPALAIPVVTVVLVLAAPALTIGNTPILDPKNTTLVALAIGAVVAAVLAVVLLKPKNKLNPVIESRRLLESIGWAALLPQMLSTLGILFTKAGVGTAVGTLATTVMPKGSLFAGVLVYCVGMFLFTILMGNGFAAFPIMTAAIGWPVLVQEFHGDPAIVFAIGMLAGFCGTLCTPMAANFNLVPSALLEMKNKYGVITAQIGTAVPLLAVNVALMYFLAFH</sequence>
<proteinExistence type="predicted"/>
<dbReference type="EMBL" id="CP163302">
    <property type="protein sequence ID" value="XDP44876.1"/>
    <property type="molecule type" value="Genomic_DNA"/>
</dbReference>
<feature type="transmembrane region" description="Helical" evidence="1">
    <location>
        <begin position="259"/>
        <end position="279"/>
    </location>
</feature>
<feature type="transmembrane region" description="Helical" evidence="1">
    <location>
        <begin position="59"/>
        <end position="77"/>
    </location>
</feature>
<feature type="transmembrane region" description="Helical" evidence="1">
    <location>
        <begin position="6"/>
        <end position="23"/>
    </location>
</feature>
<accession>A0AB39L1P5</accession>
<keyword evidence="1" id="KW-0812">Transmembrane</keyword>
<feature type="transmembrane region" description="Helical" evidence="1">
    <location>
        <begin position="299"/>
        <end position="321"/>
    </location>
</feature>
<evidence type="ECO:0000256" key="1">
    <source>
        <dbReference type="SAM" id="Phobius"/>
    </source>
</evidence>
<feature type="transmembrane region" description="Helical" evidence="1">
    <location>
        <begin position="35"/>
        <end position="53"/>
    </location>
</feature>
<keyword evidence="1" id="KW-1133">Transmembrane helix</keyword>
<gene>
    <name evidence="2" type="ORF">AB5L97_16640</name>
</gene>
<feature type="transmembrane region" description="Helical" evidence="1">
    <location>
        <begin position="136"/>
        <end position="155"/>
    </location>
</feature>
<dbReference type="AlphaFoldDB" id="A0AB39L1P5"/>
<dbReference type="KEGG" id="spue:AB5L97_16640"/>
<organism evidence="2">
    <name type="scientific">Sinomonas puerhi</name>
    <dbReference type="NCBI Taxonomy" id="3238584"/>
    <lineage>
        <taxon>Bacteria</taxon>
        <taxon>Bacillati</taxon>
        <taxon>Actinomycetota</taxon>
        <taxon>Actinomycetes</taxon>
        <taxon>Micrococcales</taxon>
        <taxon>Micrococcaceae</taxon>
        <taxon>Sinomonas</taxon>
    </lineage>
</organism>
<dbReference type="RefSeq" id="WP_369045487.1">
    <property type="nucleotide sequence ID" value="NZ_CP163302.1"/>
</dbReference>
<feature type="transmembrane region" description="Helical" evidence="1">
    <location>
        <begin position="101"/>
        <end position="124"/>
    </location>
</feature>
<feature type="transmembrane region" description="Helical" evidence="1">
    <location>
        <begin position="176"/>
        <end position="197"/>
    </location>
</feature>
<feature type="transmembrane region" description="Helical" evidence="1">
    <location>
        <begin position="217"/>
        <end position="247"/>
    </location>
</feature>
<reference evidence="2" key="1">
    <citation type="submission" date="2024-07" db="EMBL/GenBank/DDBJ databases">
        <authorList>
            <person name="fu j."/>
        </authorList>
    </citation>
    <scope>NUCLEOTIDE SEQUENCE</scope>
    <source>
        <strain evidence="2">P10A9</strain>
    </source>
</reference>
<dbReference type="InterPro" id="IPR009323">
    <property type="entry name" value="DUF979"/>
</dbReference>